<proteinExistence type="predicted"/>
<feature type="compositionally biased region" description="Pro residues" evidence="1">
    <location>
        <begin position="1"/>
        <end position="11"/>
    </location>
</feature>
<dbReference type="AlphaFoldDB" id="A0AAE1GLC7"/>
<feature type="compositionally biased region" description="Polar residues" evidence="1">
    <location>
        <begin position="95"/>
        <end position="119"/>
    </location>
</feature>
<evidence type="ECO:0000256" key="1">
    <source>
        <dbReference type="SAM" id="MobiDB-lite"/>
    </source>
</evidence>
<dbReference type="Proteomes" id="UP001286313">
    <property type="component" value="Unassembled WGS sequence"/>
</dbReference>
<protein>
    <submittedName>
        <fullName evidence="2">Uncharacterized protein</fullName>
    </submittedName>
</protein>
<feature type="compositionally biased region" description="Basic residues" evidence="1">
    <location>
        <begin position="128"/>
        <end position="148"/>
    </location>
</feature>
<name>A0AAE1GLC7_PETCI</name>
<dbReference type="EMBL" id="JAWQEG010000087">
    <property type="protein sequence ID" value="KAK3894855.1"/>
    <property type="molecule type" value="Genomic_DNA"/>
</dbReference>
<sequence>METLPGSPPPGWVALRQPPENSTGSSWSSSTPTYSDISDLIVAIHSIDGSMRKIGALLEVHPASKPDPGYCSYHKRFGEHARNCRQPCKWQSQHYSVTRQQGNEKGSSKPALQSANSPYSARDMFGRLARRKRTVGGKRRERRRRMKSSRNGIPAVVLSHFMCLRIVEGGRPSACIKLWWNGGM</sequence>
<feature type="compositionally biased region" description="Low complexity" evidence="1">
    <location>
        <begin position="22"/>
        <end position="32"/>
    </location>
</feature>
<feature type="region of interest" description="Disordered" evidence="1">
    <location>
        <begin position="1"/>
        <end position="32"/>
    </location>
</feature>
<organism evidence="2 3">
    <name type="scientific">Petrolisthes cinctipes</name>
    <name type="common">Flat porcelain crab</name>
    <dbReference type="NCBI Taxonomy" id="88211"/>
    <lineage>
        <taxon>Eukaryota</taxon>
        <taxon>Metazoa</taxon>
        <taxon>Ecdysozoa</taxon>
        <taxon>Arthropoda</taxon>
        <taxon>Crustacea</taxon>
        <taxon>Multicrustacea</taxon>
        <taxon>Malacostraca</taxon>
        <taxon>Eumalacostraca</taxon>
        <taxon>Eucarida</taxon>
        <taxon>Decapoda</taxon>
        <taxon>Pleocyemata</taxon>
        <taxon>Anomura</taxon>
        <taxon>Galatheoidea</taxon>
        <taxon>Porcellanidae</taxon>
        <taxon>Petrolisthes</taxon>
    </lineage>
</organism>
<evidence type="ECO:0000313" key="2">
    <source>
        <dbReference type="EMBL" id="KAK3894855.1"/>
    </source>
</evidence>
<accession>A0AAE1GLC7</accession>
<keyword evidence="3" id="KW-1185">Reference proteome</keyword>
<evidence type="ECO:0000313" key="3">
    <source>
        <dbReference type="Proteomes" id="UP001286313"/>
    </source>
</evidence>
<gene>
    <name evidence="2" type="ORF">Pcinc_001428</name>
</gene>
<comment type="caution">
    <text evidence="2">The sequence shown here is derived from an EMBL/GenBank/DDBJ whole genome shotgun (WGS) entry which is preliminary data.</text>
</comment>
<feature type="region of interest" description="Disordered" evidence="1">
    <location>
        <begin position="95"/>
        <end position="150"/>
    </location>
</feature>
<reference evidence="2" key="1">
    <citation type="submission" date="2023-10" db="EMBL/GenBank/DDBJ databases">
        <title>Genome assemblies of two species of porcelain crab, Petrolisthes cinctipes and Petrolisthes manimaculis (Anomura: Porcellanidae).</title>
        <authorList>
            <person name="Angst P."/>
        </authorList>
    </citation>
    <scope>NUCLEOTIDE SEQUENCE</scope>
    <source>
        <strain evidence="2">PB745_01</strain>
        <tissue evidence="2">Gill</tissue>
    </source>
</reference>